<dbReference type="Proteomes" id="UP000284243">
    <property type="component" value="Unassembled WGS sequence"/>
</dbReference>
<evidence type="ECO:0000313" key="5">
    <source>
        <dbReference type="Proteomes" id="UP000284243"/>
    </source>
</evidence>
<dbReference type="GeneID" id="61275496"/>
<reference evidence="4 5" key="1">
    <citation type="submission" date="2018-08" db="EMBL/GenBank/DDBJ databases">
        <title>A genome reference for cultivated species of the human gut microbiota.</title>
        <authorList>
            <person name="Zou Y."/>
            <person name="Xue W."/>
            <person name="Luo G."/>
        </authorList>
    </citation>
    <scope>NUCLEOTIDE SEQUENCE [LARGE SCALE GENOMIC DNA]</scope>
    <source>
        <strain evidence="4 5">AF16-14</strain>
    </source>
</reference>
<dbReference type="Pfam" id="PF00483">
    <property type="entry name" value="NTP_transferase"/>
    <property type="match status" value="1"/>
</dbReference>
<keyword evidence="2" id="KW-0548">Nucleotidyltransferase</keyword>
<feature type="domain" description="Nucleotidyl transferase" evidence="3">
    <location>
        <begin position="8"/>
        <end position="268"/>
    </location>
</feature>
<dbReference type="SUPFAM" id="SSF53448">
    <property type="entry name" value="Nucleotide-diphospho-sugar transferases"/>
    <property type="match status" value="1"/>
</dbReference>
<proteinExistence type="predicted"/>
<dbReference type="EMBL" id="QRYC01000005">
    <property type="protein sequence ID" value="RGU57350.1"/>
    <property type="molecule type" value="Genomic_DNA"/>
</dbReference>
<name>A0A1Y3ZV27_9BACT</name>
<evidence type="ECO:0000313" key="4">
    <source>
        <dbReference type="EMBL" id="RGU57350.1"/>
    </source>
</evidence>
<evidence type="ECO:0000259" key="3">
    <source>
        <dbReference type="Pfam" id="PF00483"/>
    </source>
</evidence>
<protein>
    <submittedName>
        <fullName evidence="4">Nucleotidyltransferase</fullName>
    </submittedName>
</protein>
<dbReference type="InterPro" id="IPR029044">
    <property type="entry name" value="Nucleotide-diphossugar_trans"/>
</dbReference>
<evidence type="ECO:0000256" key="1">
    <source>
        <dbReference type="ARBA" id="ARBA00022679"/>
    </source>
</evidence>
<gene>
    <name evidence="4" type="ORF">DWW57_05135</name>
</gene>
<dbReference type="OMA" id="PVSMNFW"/>
<dbReference type="InterPro" id="IPR050065">
    <property type="entry name" value="GlmU-like"/>
</dbReference>
<dbReference type="InterPro" id="IPR005835">
    <property type="entry name" value="NTP_transferase_dom"/>
</dbReference>
<evidence type="ECO:0000256" key="2">
    <source>
        <dbReference type="ARBA" id="ARBA00022695"/>
    </source>
</evidence>
<sequence length="296" mass="33153">MKRKTTLLVMAAGMGSRFGSLKQITPLGPHQKALLHYTIYDAVHAGFDKIVFVIRESFAKEFIDFVGKYAEGLVETAYCYQSMDKLPGGMPPIEREKPWGTAHAIWSAKEVIDEPFAALNADDFYGSDAFVKAHDFLANEATDQEFGLVGYRLASTLSENGTVSRGICETDSHHHLTAVTECTKIGRQADGSIKDEETGKTLNADDLVSMNFWAFTPKIFEEIERQFVEFYPANKDNLRSEFYIPKVVDKMIKDQIADVRVLKTTAKWFGVTYKEDTPSVNAALAAFDKEGKYLDI</sequence>
<keyword evidence="1 4" id="KW-0808">Transferase</keyword>
<dbReference type="PANTHER" id="PTHR43584">
    <property type="entry name" value="NUCLEOTIDYL TRANSFERASE"/>
    <property type="match status" value="1"/>
</dbReference>
<dbReference type="Gene3D" id="3.90.550.10">
    <property type="entry name" value="Spore Coat Polysaccharide Biosynthesis Protein SpsA, Chain A"/>
    <property type="match status" value="1"/>
</dbReference>
<accession>A0A1Y3ZV27</accession>
<dbReference type="GO" id="GO:0016779">
    <property type="term" value="F:nucleotidyltransferase activity"/>
    <property type="evidence" value="ECO:0007669"/>
    <property type="project" value="UniProtKB-KW"/>
</dbReference>
<organism evidence="4 5">
    <name type="scientific">Odoribacter splanchnicus</name>
    <dbReference type="NCBI Taxonomy" id="28118"/>
    <lineage>
        <taxon>Bacteria</taxon>
        <taxon>Pseudomonadati</taxon>
        <taxon>Bacteroidota</taxon>
        <taxon>Bacteroidia</taxon>
        <taxon>Bacteroidales</taxon>
        <taxon>Odoribacteraceae</taxon>
        <taxon>Odoribacter</taxon>
    </lineage>
</organism>
<dbReference type="AlphaFoldDB" id="A0A1Y3ZV27"/>
<comment type="caution">
    <text evidence="4">The sequence shown here is derived from an EMBL/GenBank/DDBJ whole genome shotgun (WGS) entry which is preliminary data.</text>
</comment>
<dbReference type="RefSeq" id="WP_013612451.1">
    <property type="nucleotide sequence ID" value="NZ_BAABYK010000001.1"/>
</dbReference>
<dbReference type="PANTHER" id="PTHR43584:SF8">
    <property type="entry name" value="N-ACETYLMURAMATE ALPHA-1-PHOSPHATE URIDYLYLTRANSFERASE"/>
    <property type="match status" value="1"/>
</dbReference>